<dbReference type="PANTHER" id="PTHR31113">
    <property type="entry name" value="UPF0496 PROTEIN 3-RELATED"/>
    <property type="match status" value="1"/>
</dbReference>
<dbReference type="InterPro" id="IPR007749">
    <property type="entry name" value="DUF677"/>
</dbReference>
<keyword evidence="5" id="KW-0472">Membrane</keyword>
<dbReference type="GO" id="GO:0016020">
    <property type="term" value="C:membrane"/>
    <property type="evidence" value="ECO:0007669"/>
    <property type="project" value="UniProtKB-SubCell"/>
</dbReference>
<evidence type="ECO:0000313" key="6">
    <source>
        <dbReference type="EMBL" id="KAL3736628.1"/>
    </source>
</evidence>
<keyword evidence="7" id="KW-1185">Reference proteome</keyword>
<name>A0ABD3KEP3_EUCGL</name>
<comment type="caution">
    <text evidence="6">The sequence shown here is derived from an EMBL/GenBank/DDBJ whole genome shotgun (WGS) entry which is preliminary data.</text>
</comment>
<gene>
    <name evidence="6" type="ORF">ACJRO7_025555</name>
</gene>
<accession>A0ABD3KEP3</accession>
<dbReference type="PANTHER" id="PTHR31113:SF20">
    <property type="entry name" value="UPF0496 PROTEIN 2-RELATED"/>
    <property type="match status" value="1"/>
</dbReference>
<sequence length="347" mass="39498">MAQLRRIKSSLSSAGRYGKEITNSLCSDRSINWSIDEEYGKALTTDSYVEVFNVVQDQLGKPNSLKLSSAPLKSQISYLHLSQNLLSPRQETLIELIKTLNLHPLIVNYFKDGLEACRVCELLILSVHQIRANNQWIEKAIKLTKKIDDATSGTDNQCRMICEELSAFSRQMNPFCLVSKEKFHDVCQAFAMRLRKLKAKHKKTMRRAKLKRIAKSMGLMGCTLGLQKKRIKPVQGNPKMTRQEVLGVQLDVAAKGHFTLINYMATMSIVAGSLYDEVEHMKVRANMCVQSGMSDTIKEVVKSFDQRNTYFLEQLEELENQACLCLRDINASRRSIMKEIMVPQQGR</sequence>
<dbReference type="EMBL" id="JBJKBG010000006">
    <property type="protein sequence ID" value="KAL3736628.1"/>
    <property type="molecule type" value="Genomic_DNA"/>
</dbReference>
<dbReference type="AlphaFoldDB" id="A0ABD3KEP3"/>
<dbReference type="Proteomes" id="UP001634007">
    <property type="component" value="Unassembled WGS sequence"/>
</dbReference>
<comment type="subcellular location">
    <subcellularLocation>
        <location evidence="1">Membrane</location>
    </subcellularLocation>
</comment>
<evidence type="ECO:0000256" key="2">
    <source>
        <dbReference type="ARBA" id="ARBA00009074"/>
    </source>
</evidence>
<evidence type="ECO:0000256" key="5">
    <source>
        <dbReference type="ARBA" id="ARBA00023136"/>
    </source>
</evidence>
<protein>
    <submittedName>
        <fullName evidence="6">Uncharacterized protein</fullName>
    </submittedName>
</protein>
<keyword evidence="3" id="KW-0812">Transmembrane</keyword>
<comment type="similarity">
    <text evidence="2">Belongs to the UPF0496 family.</text>
</comment>
<keyword evidence="4" id="KW-1133">Transmembrane helix</keyword>
<evidence type="ECO:0000256" key="1">
    <source>
        <dbReference type="ARBA" id="ARBA00004370"/>
    </source>
</evidence>
<organism evidence="6 7">
    <name type="scientific">Eucalyptus globulus</name>
    <name type="common">Tasmanian blue gum</name>
    <dbReference type="NCBI Taxonomy" id="34317"/>
    <lineage>
        <taxon>Eukaryota</taxon>
        <taxon>Viridiplantae</taxon>
        <taxon>Streptophyta</taxon>
        <taxon>Embryophyta</taxon>
        <taxon>Tracheophyta</taxon>
        <taxon>Spermatophyta</taxon>
        <taxon>Magnoliopsida</taxon>
        <taxon>eudicotyledons</taxon>
        <taxon>Gunneridae</taxon>
        <taxon>Pentapetalae</taxon>
        <taxon>rosids</taxon>
        <taxon>malvids</taxon>
        <taxon>Myrtales</taxon>
        <taxon>Myrtaceae</taxon>
        <taxon>Myrtoideae</taxon>
        <taxon>Eucalypteae</taxon>
        <taxon>Eucalyptus</taxon>
    </lineage>
</organism>
<proteinExistence type="inferred from homology"/>
<evidence type="ECO:0000256" key="4">
    <source>
        <dbReference type="ARBA" id="ARBA00022989"/>
    </source>
</evidence>
<evidence type="ECO:0000256" key="3">
    <source>
        <dbReference type="ARBA" id="ARBA00022692"/>
    </source>
</evidence>
<reference evidence="6 7" key="1">
    <citation type="submission" date="2024-11" db="EMBL/GenBank/DDBJ databases">
        <title>Chromosome-level genome assembly of Eucalyptus globulus Labill. provides insights into its genome evolution.</title>
        <authorList>
            <person name="Li X."/>
        </authorList>
    </citation>
    <scope>NUCLEOTIDE SEQUENCE [LARGE SCALE GENOMIC DNA]</scope>
    <source>
        <strain evidence="6">CL2024</strain>
        <tissue evidence="6">Fresh tender leaves</tissue>
    </source>
</reference>
<evidence type="ECO:0000313" key="7">
    <source>
        <dbReference type="Proteomes" id="UP001634007"/>
    </source>
</evidence>